<feature type="domain" description="4-oxalocrotonate tautomerase-like" evidence="4">
    <location>
        <begin position="2"/>
        <end position="54"/>
    </location>
</feature>
<evidence type="ECO:0000256" key="2">
    <source>
        <dbReference type="ARBA" id="ARBA00023235"/>
    </source>
</evidence>
<evidence type="ECO:0000313" key="5">
    <source>
        <dbReference type="EMBL" id="KGH28517.1"/>
    </source>
</evidence>
<proteinExistence type="inferred from homology"/>
<evidence type="ECO:0000256" key="1">
    <source>
        <dbReference type="ARBA" id="ARBA00006723"/>
    </source>
</evidence>
<dbReference type="AlphaFoldDB" id="A0A096HI27"/>
<dbReference type="EMBL" id="AWOR01000049">
    <property type="protein sequence ID" value="KGH28517.1"/>
    <property type="molecule type" value="Genomic_DNA"/>
</dbReference>
<keyword evidence="2" id="KW-0413">Isomerase</keyword>
<protein>
    <recommendedName>
        <fullName evidence="4">4-oxalocrotonate tautomerase-like domain-containing protein</fullName>
    </recommendedName>
</protein>
<dbReference type="PANTHER" id="PTHR35530">
    <property type="entry name" value="TAUTOMERASE-RELATED"/>
    <property type="match status" value="1"/>
</dbReference>
<gene>
    <name evidence="5" type="ORF">P353_15090</name>
</gene>
<dbReference type="Proteomes" id="UP000029553">
    <property type="component" value="Unassembled WGS sequence"/>
</dbReference>
<dbReference type="PANTHER" id="PTHR35530:SF1">
    <property type="entry name" value="2-HYDROXYMUCONATE TAUTOMERASE"/>
    <property type="match status" value="1"/>
</dbReference>
<dbReference type="Pfam" id="PF01361">
    <property type="entry name" value="Tautomerase"/>
    <property type="match status" value="1"/>
</dbReference>
<comment type="similarity">
    <text evidence="1">Belongs to the 4-oxalocrotonate tautomerase family.</text>
</comment>
<reference evidence="5 6" key="1">
    <citation type="submission" date="2013-09" db="EMBL/GenBank/DDBJ databases">
        <title>High correlation between genotypes and phenotypes of environmental bacteria Comamonas testosteroni strains.</title>
        <authorList>
            <person name="Liu L."/>
            <person name="Zhu W."/>
            <person name="Xia X."/>
            <person name="Xu B."/>
            <person name="Luo M."/>
            <person name="Wang G."/>
        </authorList>
    </citation>
    <scope>NUCLEOTIDE SEQUENCE [LARGE SCALE GENOMIC DNA]</scope>
    <source>
        <strain evidence="5 6">JL40</strain>
    </source>
</reference>
<dbReference type="InterPro" id="IPR004370">
    <property type="entry name" value="4-OT-like_dom"/>
</dbReference>
<evidence type="ECO:0000259" key="4">
    <source>
        <dbReference type="Pfam" id="PF01361"/>
    </source>
</evidence>
<evidence type="ECO:0000313" key="6">
    <source>
        <dbReference type="Proteomes" id="UP000029553"/>
    </source>
</evidence>
<organism evidence="5 6">
    <name type="scientific">Comamonas testosteroni</name>
    <name type="common">Pseudomonas testosteroni</name>
    <dbReference type="NCBI Taxonomy" id="285"/>
    <lineage>
        <taxon>Bacteria</taxon>
        <taxon>Pseudomonadati</taxon>
        <taxon>Pseudomonadota</taxon>
        <taxon>Betaproteobacteria</taxon>
        <taxon>Burkholderiales</taxon>
        <taxon>Comamonadaceae</taxon>
        <taxon>Comamonas</taxon>
    </lineage>
</organism>
<feature type="region of interest" description="Disordered" evidence="3">
    <location>
        <begin position="56"/>
        <end position="75"/>
    </location>
</feature>
<dbReference type="InterPro" id="IPR014347">
    <property type="entry name" value="Tautomerase/MIF_sf"/>
</dbReference>
<sequence length="75" mass="8087">MPIIQINLLEGRDAALVSECARQVAQTVHHTLGAPLDTIRVLVHEVPRTHWAIGAQTRQELDDTRAANASAGGQP</sequence>
<dbReference type="GO" id="GO:0016853">
    <property type="term" value="F:isomerase activity"/>
    <property type="evidence" value="ECO:0007669"/>
    <property type="project" value="UniProtKB-KW"/>
</dbReference>
<dbReference type="RefSeq" id="WP_034370665.1">
    <property type="nucleotide sequence ID" value="NZ_AWOR01000049.1"/>
</dbReference>
<accession>A0A096HI27</accession>
<name>A0A096HI27_COMTE</name>
<dbReference type="Gene3D" id="3.30.429.10">
    <property type="entry name" value="Macrophage Migration Inhibitory Factor"/>
    <property type="match status" value="1"/>
</dbReference>
<dbReference type="SUPFAM" id="SSF55331">
    <property type="entry name" value="Tautomerase/MIF"/>
    <property type="match status" value="1"/>
</dbReference>
<comment type="caution">
    <text evidence="5">The sequence shown here is derived from an EMBL/GenBank/DDBJ whole genome shotgun (WGS) entry which is preliminary data.</text>
</comment>
<evidence type="ECO:0000256" key="3">
    <source>
        <dbReference type="SAM" id="MobiDB-lite"/>
    </source>
</evidence>